<proteinExistence type="predicted"/>
<evidence type="ECO:0000313" key="4">
    <source>
        <dbReference type="Proteomes" id="UP001589887"/>
    </source>
</evidence>
<evidence type="ECO:0000313" key="1">
    <source>
        <dbReference type="EMBL" id="MFC0843612.1"/>
    </source>
</evidence>
<dbReference type="EMBL" id="JBHMQV010000007">
    <property type="protein sequence ID" value="MFC0843612.1"/>
    <property type="molecule type" value="Genomic_DNA"/>
</dbReference>
<name>A0ABV6TCY2_9ACTN</name>
<organism evidence="2 4">
    <name type="scientific">Streptomyces noboritoensis</name>
    <dbReference type="NCBI Taxonomy" id="67337"/>
    <lineage>
        <taxon>Bacteria</taxon>
        <taxon>Bacillati</taxon>
        <taxon>Actinomycetota</taxon>
        <taxon>Actinomycetes</taxon>
        <taxon>Kitasatosporales</taxon>
        <taxon>Streptomycetaceae</taxon>
        <taxon>Streptomyces</taxon>
    </lineage>
</organism>
<sequence length="101" mass="10946">MLHREMDLGGQPASRAPETVVVRLDLNAAGRLLHIPGGEQVASDSFVMSAGSGSGRGKTWWYSPSTLKGNTTGYVEYYICKYSGGFNSSCTTKYSIRFDIS</sequence>
<comment type="caution">
    <text evidence="2">The sequence shown here is derived from an EMBL/GenBank/DDBJ whole genome shotgun (WGS) entry which is preliminary data.</text>
</comment>
<dbReference type="RefSeq" id="WP_394317354.1">
    <property type="nucleotide sequence ID" value="NZ_JBHMQV010000007.1"/>
</dbReference>
<evidence type="ECO:0000313" key="2">
    <source>
        <dbReference type="EMBL" id="MFC0843640.1"/>
    </source>
</evidence>
<dbReference type="EMBL" id="JBHMQV010000008">
    <property type="protein sequence ID" value="MFC0843640.1"/>
    <property type="molecule type" value="Genomic_DNA"/>
</dbReference>
<protein>
    <submittedName>
        <fullName evidence="2">Uncharacterized protein</fullName>
    </submittedName>
</protein>
<dbReference type="EMBL" id="JBHMQV010000009">
    <property type="protein sequence ID" value="MFC0850222.1"/>
    <property type="molecule type" value="Genomic_DNA"/>
</dbReference>
<gene>
    <name evidence="1" type="ORF">ACFH04_07690</name>
    <name evidence="2" type="ORF">ACFH04_07840</name>
    <name evidence="3" type="ORF">ACFH04_41845</name>
</gene>
<reference evidence="2 4" key="1">
    <citation type="submission" date="2024-09" db="EMBL/GenBank/DDBJ databases">
        <authorList>
            <person name="Sun Q."/>
            <person name="Mori K."/>
        </authorList>
    </citation>
    <scope>NUCLEOTIDE SEQUENCE [LARGE SCALE GENOMIC DNA]</scope>
    <source>
        <strain evidence="2 4">JCM 4557</strain>
    </source>
</reference>
<dbReference type="Proteomes" id="UP001589887">
    <property type="component" value="Unassembled WGS sequence"/>
</dbReference>
<evidence type="ECO:0000313" key="3">
    <source>
        <dbReference type="EMBL" id="MFC0850222.1"/>
    </source>
</evidence>
<accession>A0ABV6TCY2</accession>
<keyword evidence="4" id="KW-1185">Reference proteome</keyword>